<protein>
    <submittedName>
        <fullName evidence="2">Conserved phage C-terminal domain-containing protein</fullName>
    </submittedName>
</protein>
<sequence length="351" mass="39735">MSLLLNSRPIIVIPELAVKIGLPEAVLLQQVHYWLTDTTSGIDHDGRRWIYNTIDEWVEQFPFWSASTIKRAFAELKRLGIVFIEQLSSDPRDKTNFYSINYEHHILIDEVKLTPCNVSKCTNAKAQNDPMQKSKLKRCKESKRPLLHTEITTENNKTPCPAAEQPDPATMITDQAKQVLNHLNLVTGSKYQPSKTSLEGIRARLVEGFTPSELLLVVDYTNEKWGDDLKMSEYLRPITLFSPSKFPGYLQAAEKWNESGRPEYVNGKWMKDGKPLKGSGVDNSERDAAYRRYTSGVGEITNPSQLEIEVRKAAGKAGIRNQQASFAQQRWNSLWTEYSERLSGNSGEAAA</sequence>
<name>A0ABS1IW83_9GAMM</name>
<proteinExistence type="predicted"/>
<dbReference type="InterPro" id="IPR011741">
    <property type="entry name" value="Phg_2220_C"/>
</dbReference>
<dbReference type="EMBL" id="JADRCR010000026">
    <property type="protein sequence ID" value="MBK5146031.1"/>
    <property type="molecule type" value="Genomic_DNA"/>
</dbReference>
<keyword evidence="3" id="KW-1185">Reference proteome</keyword>
<dbReference type="Proteomes" id="UP001296921">
    <property type="component" value="Unassembled WGS sequence"/>
</dbReference>
<evidence type="ECO:0000313" key="3">
    <source>
        <dbReference type="Proteomes" id="UP001296921"/>
    </source>
</evidence>
<comment type="caution">
    <text evidence="2">The sequence shown here is derived from an EMBL/GenBank/DDBJ whole genome shotgun (WGS) entry which is preliminary data.</text>
</comment>
<organism evidence="2 3">
    <name type="scientific">Limnobaculum allomyrinae</name>
    <dbReference type="NCBI Taxonomy" id="2791986"/>
    <lineage>
        <taxon>Bacteria</taxon>
        <taxon>Pseudomonadati</taxon>
        <taxon>Pseudomonadota</taxon>
        <taxon>Gammaproteobacteria</taxon>
        <taxon>Enterobacterales</taxon>
        <taxon>Budviciaceae</taxon>
        <taxon>Limnobaculum</taxon>
    </lineage>
</organism>
<evidence type="ECO:0000313" key="2">
    <source>
        <dbReference type="EMBL" id="MBK5146031.1"/>
    </source>
</evidence>
<evidence type="ECO:0000259" key="1">
    <source>
        <dbReference type="Pfam" id="PF09524"/>
    </source>
</evidence>
<reference evidence="2 3" key="1">
    <citation type="submission" date="2020-11" db="EMBL/GenBank/DDBJ databases">
        <title>Insectihabitans protaetiae gen. nov. sp. nov. and Insectihabitans allomyrinae sp. nov., isolated from larvae of Protaetia brevitarsis seulensis and Allomyrina dichotoma, respectively.</title>
        <authorList>
            <person name="Lee S.D."/>
            <person name="Byeon Y.-S."/>
            <person name="Kim S.-M."/>
            <person name="Yang H.L."/>
            <person name="Kim I.S."/>
        </authorList>
    </citation>
    <scope>NUCLEOTIDE SEQUENCE [LARGE SCALE GENOMIC DNA]</scope>
    <source>
        <strain evidence="2 3">BWR-B9</strain>
    </source>
</reference>
<dbReference type="RefSeq" id="WP_218468812.1">
    <property type="nucleotide sequence ID" value="NZ_JADRCR010000026.1"/>
</dbReference>
<gene>
    <name evidence="2" type="ORF">I2494_20410</name>
</gene>
<accession>A0ABS1IW83</accession>
<feature type="domain" description="Phage conserved hypothetical protein C-terminal" evidence="1">
    <location>
        <begin position="179"/>
        <end position="251"/>
    </location>
</feature>
<dbReference type="Pfam" id="PF09524">
    <property type="entry name" value="Phg_2220_C"/>
    <property type="match status" value="1"/>
</dbReference>